<feature type="region of interest" description="Disordered" evidence="2">
    <location>
        <begin position="61"/>
        <end position="84"/>
    </location>
</feature>
<evidence type="ECO:0000256" key="1">
    <source>
        <dbReference type="SAM" id="Coils"/>
    </source>
</evidence>
<comment type="caution">
    <text evidence="3">The sequence shown here is derived from an EMBL/GenBank/DDBJ whole genome shotgun (WGS) entry which is preliminary data.</text>
</comment>
<sequence length="84" mass="9709">MSCQLDTVLAQSKCCHEQVFRCTKKVDDSKTAVHEQAGQIERLRDELNDVEQYSRRANLEVHGMPVEQEENLQQKLSHLAEKLN</sequence>
<dbReference type="OrthoDB" id="7048166at2759"/>
<dbReference type="AlphaFoldDB" id="A0A9J6FXG7"/>
<evidence type="ECO:0000313" key="3">
    <source>
        <dbReference type="EMBL" id="KAH9367064.1"/>
    </source>
</evidence>
<evidence type="ECO:0000256" key="2">
    <source>
        <dbReference type="SAM" id="MobiDB-lite"/>
    </source>
</evidence>
<keyword evidence="4" id="KW-1185">Reference proteome</keyword>
<keyword evidence="1" id="KW-0175">Coiled coil</keyword>
<gene>
    <name evidence="3" type="ORF">HPB48_003513</name>
</gene>
<evidence type="ECO:0000313" key="4">
    <source>
        <dbReference type="Proteomes" id="UP000821853"/>
    </source>
</evidence>
<accession>A0A9J6FXG7</accession>
<dbReference type="Proteomes" id="UP000821853">
    <property type="component" value="Chromosome 2"/>
</dbReference>
<dbReference type="EMBL" id="JABSTR010000004">
    <property type="protein sequence ID" value="KAH9367064.1"/>
    <property type="molecule type" value="Genomic_DNA"/>
</dbReference>
<organism evidence="3 4">
    <name type="scientific">Haemaphysalis longicornis</name>
    <name type="common">Bush tick</name>
    <dbReference type="NCBI Taxonomy" id="44386"/>
    <lineage>
        <taxon>Eukaryota</taxon>
        <taxon>Metazoa</taxon>
        <taxon>Ecdysozoa</taxon>
        <taxon>Arthropoda</taxon>
        <taxon>Chelicerata</taxon>
        <taxon>Arachnida</taxon>
        <taxon>Acari</taxon>
        <taxon>Parasitiformes</taxon>
        <taxon>Ixodida</taxon>
        <taxon>Ixodoidea</taxon>
        <taxon>Ixodidae</taxon>
        <taxon>Haemaphysalinae</taxon>
        <taxon>Haemaphysalis</taxon>
    </lineage>
</organism>
<reference evidence="3 4" key="1">
    <citation type="journal article" date="2020" name="Cell">
        <title>Large-Scale Comparative Analyses of Tick Genomes Elucidate Their Genetic Diversity and Vector Capacities.</title>
        <authorList>
            <consortium name="Tick Genome and Microbiome Consortium (TIGMIC)"/>
            <person name="Jia N."/>
            <person name="Wang J."/>
            <person name="Shi W."/>
            <person name="Du L."/>
            <person name="Sun Y."/>
            <person name="Zhan W."/>
            <person name="Jiang J.F."/>
            <person name="Wang Q."/>
            <person name="Zhang B."/>
            <person name="Ji P."/>
            <person name="Bell-Sakyi L."/>
            <person name="Cui X.M."/>
            <person name="Yuan T.T."/>
            <person name="Jiang B.G."/>
            <person name="Yang W.F."/>
            <person name="Lam T.T."/>
            <person name="Chang Q.C."/>
            <person name="Ding S.J."/>
            <person name="Wang X.J."/>
            <person name="Zhu J.G."/>
            <person name="Ruan X.D."/>
            <person name="Zhao L."/>
            <person name="Wei J.T."/>
            <person name="Ye R.Z."/>
            <person name="Que T.C."/>
            <person name="Du C.H."/>
            <person name="Zhou Y.H."/>
            <person name="Cheng J.X."/>
            <person name="Dai P.F."/>
            <person name="Guo W.B."/>
            <person name="Han X.H."/>
            <person name="Huang E.J."/>
            <person name="Li L.F."/>
            <person name="Wei W."/>
            <person name="Gao Y.C."/>
            <person name="Liu J.Z."/>
            <person name="Shao H.Z."/>
            <person name="Wang X."/>
            <person name="Wang C.C."/>
            <person name="Yang T.C."/>
            <person name="Huo Q.B."/>
            <person name="Li W."/>
            <person name="Chen H.Y."/>
            <person name="Chen S.E."/>
            <person name="Zhou L.G."/>
            <person name="Ni X.B."/>
            <person name="Tian J.H."/>
            <person name="Sheng Y."/>
            <person name="Liu T."/>
            <person name="Pan Y.S."/>
            <person name="Xia L.Y."/>
            <person name="Li J."/>
            <person name="Zhao F."/>
            <person name="Cao W.C."/>
        </authorList>
    </citation>
    <scope>NUCLEOTIDE SEQUENCE [LARGE SCALE GENOMIC DNA]</scope>
    <source>
        <strain evidence="3">HaeL-2018</strain>
    </source>
</reference>
<feature type="coiled-coil region" evidence="1">
    <location>
        <begin position="33"/>
        <end position="60"/>
    </location>
</feature>
<protein>
    <submittedName>
        <fullName evidence="3">Uncharacterized protein</fullName>
    </submittedName>
</protein>
<dbReference type="VEuPathDB" id="VectorBase:HLOH_044762"/>
<name>A0A9J6FXG7_HAELO</name>
<proteinExistence type="predicted"/>